<dbReference type="EC" id="5.6.2.4" evidence="11"/>
<dbReference type="Pfam" id="PF20470">
    <property type="entry name" value="HTH_61"/>
    <property type="match status" value="1"/>
</dbReference>
<evidence type="ECO:0000256" key="5">
    <source>
        <dbReference type="ARBA" id="ARBA00022840"/>
    </source>
</evidence>
<dbReference type="PANTHER" id="PTHR47961:SF10">
    <property type="entry name" value="ATP-DEPENDENT DNA HELICASE HEL308"/>
    <property type="match status" value="1"/>
</dbReference>
<dbReference type="GO" id="GO:0005524">
    <property type="term" value="F:ATP binding"/>
    <property type="evidence" value="ECO:0007669"/>
    <property type="project" value="UniProtKB-UniRule"/>
</dbReference>
<reference evidence="15 16" key="1">
    <citation type="journal article" date="2014" name="Appl. Environ. Microbiol.">
        <title>Comparative Genome Analysis of 'Candidatus Methanoplasma termitum' Indicates a New Mode of Energy Metabolism in the Seventh Order of Methanogens.</title>
        <authorList>
            <person name="Lang K."/>
            <person name="Schuldes J."/>
            <person name="Klingl A."/>
            <person name="Poehlein A."/>
            <person name="Daniel R."/>
            <person name="Brune A."/>
        </authorList>
    </citation>
    <scope>NUCLEOTIDE SEQUENCE [LARGE SCALE GENOMIC DNA]</scope>
    <source>
        <strain evidence="16">Mpt1</strain>
    </source>
</reference>
<feature type="binding site" evidence="11">
    <location>
        <position position="28"/>
    </location>
    <ligand>
        <name>ATP</name>
        <dbReference type="ChEBI" id="CHEBI:30616"/>
    </ligand>
</feature>
<dbReference type="InterPro" id="IPR001650">
    <property type="entry name" value="Helicase_C-like"/>
</dbReference>
<dbReference type="Pfam" id="PF00271">
    <property type="entry name" value="Helicase_C"/>
    <property type="match status" value="1"/>
</dbReference>
<dbReference type="GO" id="GO:0006281">
    <property type="term" value="P:DNA repair"/>
    <property type="evidence" value="ECO:0007669"/>
    <property type="project" value="UniProtKB-UniRule"/>
</dbReference>
<comment type="similarity">
    <text evidence="11">Belongs to the helicase family. Hel308 subfamily.</text>
</comment>
<dbReference type="InterPro" id="IPR014001">
    <property type="entry name" value="Helicase_ATP-bd"/>
</dbReference>
<evidence type="ECO:0000256" key="10">
    <source>
        <dbReference type="ARBA" id="ARBA00048988"/>
    </source>
</evidence>
<dbReference type="Pfam" id="PF21280">
    <property type="entry name" value="Helicase_dom4_arc"/>
    <property type="match status" value="1"/>
</dbReference>
<keyword evidence="6 11" id="KW-0238">DNA-binding</keyword>
<dbReference type="AlphaFoldDB" id="A0A0A7LFB4"/>
<dbReference type="CDD" id="cd18795">
    <property type="entry name" value="SF2_C_Ski2"/>
    <property type="match status" value="1"/>
</dbReference>
<dbReference type="Gene3D" id="1.10.3380.30">
    <property type="match status" value="1"/>
</dbReference>
<evidence type="ECO:0000256" key="11">
    <source>
        <dbReference type="HAMAP-Rule" id="MF_00442"/>
    </source>
</evidence>
<feature type="region of interest" description="Disordered" evidence="12">
    <location>
        <begin position="700"/>
        <end position="747"/>
    </location>
</feature>
<feature type="domain" description="Helicase ATP-binding" evidence="13">
    <location>
        <begin position="32"/>
        <end position="199"/>
    </location>
</feature>
<dbReference type="Proteomes" id="UP000030787">
    <property type="component" value="Chromosome"/>
</dbReference>
<comment type="function">
    <text evidence="11">DNA-dependent ATPase and 3'-5' DNA helicase that may be involved in repair of stalled replication forks.</text>
</comment>
<dbReference type="Pfam" id="PF00270">
    <property type="entry name" value="DEAD"/>
    <property type="match status" value="1"/>
</dbReference>
<evidence type="ECO:0000259" key="14">
    <source>
        <dbReference type="PROSITE" id="PS51194"/>
    </source>
</evidence>
<keyword evidence="7 11" id="KW-0234">DNA repair</keyword>
<dbReference type="InterPro" id="IPR036390">
    <property type="entry name" value="WH_DNA-bd_sf"/>
</dbReference>
<dbReference type="SMART" id="SM00490">
    <property type="entry name" value="HELICc"/>
    <property type="match status" value="1"/>
</dbReference>
<evidence type="ECO:0000256" key="9">
    <source>
        <dbReference type="ARBA" id="ARBA00034617"/>
    </source>
</evidence>
<dbReference type="RefSeq" id="WP_048111526.1">
    <property type="nucleotide sequence ID" value="NZ_CP010070.1"/>
</dbReference>
<feature type="domain" description="Helicase C-terminal" evidence="14">
    <location>
        <begin position="227"/>
        <end position="429"/>
    </location>
</feature>
<dbReference type="SUPFAM" id="SSF46785">
    <property type="entry name" value="Winged helix' DNA-binding domain"/>
    <property type="match status" value="1"/>
</dbReference>
<comment type="catalytic activity">
    <reaction evidence="9 11">
        <text>Couples ATP hydrolysis with the unwinding of duplex DNA by translocating in the 3'-5' direction.</text>
        <dbReference type="EC" id="5.6.2.4"/>
    </reaction>
</comment>
<dbReference type="EMBL" id="CP010070">
    <property type="protein sequence ID" value="AIZ56181.1"/>
    <property type="molecule type" value="Genomic_DNA"/>
</dbReference>
<comment type="subunit">
    <text evidence="11">Monomer.</text>
</comment>
<dbReference type="InterPro" id="IPR027417">
    <property type="entry name" value="P-loop_NTPase"/>
</dbReference>
<dbReference type="HOGENOM" id="CLU_006553_3_0_2"/>
<dbReference type="Gene3D" id="3.40.50.300">
    <property type="entry name" value="P-loop containing nucleotide triphosphate hydrolases"/>
    <property type="match status" value="2"/>
</dbReference>
<sequence>MKFTELDIDEKVGKILVRNGFVDLYPPQADALPAALSGRNLIAAMPTASGKSIIGFIPAVNTVMRKGGKVLYIVPLKALASEKKEELDKFSELGIKVMMSTGDLDSDDGRLADADIIVATSEKADSMMRHGSKWMDEVRLVIADEIHLIHDPGRGPTLEVILTKMLRKNKGMQIIALSATISNAEDLARWLDAELVTSDWRPIALREGVYFNGEITFDDNSSVEVPQSKDNIWDMMEQTVRGGGQCMVFVNTRRSSESLAVKYSDKMKAFAGNDLSDKERDILEGDTEATSVGKKLSACVKCGMAFHNAGLTYKQRKFVEDNFRNGSIKCIVATPTLAAGINLPARRVIVRDTYRFESNAGNVPISVMEVKQMCGRAGRPGYDPYGEAVLVSKSYSDYEHLMEDYIMHDTERLTSKLGNETTLRSHILGLIATGDADTEDGIVGFMEDTFFGNTSQMYGIESVVENVVDFLEKEEMVKREGGLLRILPFGKRISDLYIDPKSAVILRNAVRRMKDNTEDLVILHAAATTPDVLGLYPKKGDQDRLARLEAEYNFLIEPEDDDDEFMYEEFMSNLKVAALLEDWINEVSEEDITLSMGIGPGDIRSRVDMVDWLLYSMNEVAYIFRPEATKLIRPLLTRVRYGVKEELIPLVSFRGVGRARARVLFENGIRSRSDVISYDIDRLSKLPKIGPALAKSMKAQAGGTMNKIEPPPTSEEEEYLLDKMAEEYSGGKTDQSDAQKQSKLFDY</sequence>
<evidence type="ECO:0000259" key="13">
    <source>
        <dbReference type="PROSITE" id="PS51192"/>
    </source>
</evidence>
<name>A0A0A7LFB4_9ARCH</name>
<evidence type="ECO:0000313" key="15">
    <source>
        <dbReference type="EMBL" id="AIZ56181.1"/>
    </source>
</evidence>
<keyword evidence="4 11" id="KW-0347">Helicase</keyword>
<dbReference type="GO" id="GO:0016887">
    <property type="term" value="F:ATP hydrolysis activity"/>
    <property type="evidence" value="ECO:0007669"/>
    <property type="project" value="RHEA"/>
</dbReference>
<evidence type="ECO:0000256" key="12">
    <source>
        <dbReference type="SAM" id="MobiDB-lite"/>
    </source>
</evidence>
<evidence type="ECO:0000313" key="16">
    <source>
        <dbReference type="Proteomes" id="UP000030787"/>
    </source>
</evidence>
<evidence type="ECO:0000256" key="3">
    <source>
        <dbReference type="ARBA" id="ARBA00022801"/>
    </source>
</evidence>
<organism evidence="15 16">
    <name type="scientific">Candidatus Methanoplasma termitum</name>
    <dbReference type="NCBI Taxonomy" id="1577791"/>
    <lineage>
        <taxon>Archaea</taxon>
        <taxon>Methanobacteriati</taxon>
        <taxon>Thermoplasmatota</taxon>
        <taxon>Thermoplasmata</taxon>
        <taxon>Methanomassiliicoccales</taxon>
        <taxon>Methanomassiliicoccaceae</taxon>
        <taxon>Candidatus Methanoplasma</taxon>
    </lineage>
</organism>
<protein>
    <recommendedName>
        <fullName evidence="11">ATP-dependent DNA helicase Hel308</fullName>
        <ecNumber evidence="11">5.6.2.4</ecNumber>
    </recommendedName>
    <alternativeName>
        <fullName evidence="11">DNA 3'-5' helicase Hel308</fullName>
    </alternativeName>
</protein>
<dbReference type="Gene3D" id="1.10.150.20">
    <property type="entry name" value="5' to 3' exonuclease, C-terminal subdomain"/>
    <property type="match status" value="1"/>
</dbReference>
<feature type="compositionally biased region" description="Polar residues" evidence="12">
    <location>
        <begin position="732"/>
        <end position="747"/>
    </location>
</feature>
<dbReference type="InterPro" id="IPR048772">
    <property type="entry name" value="Hel308-like_dom4"/>
</dbReference>
<dbReference type="SUPFAM" id="SSF158702">
    <property type="entry name" value="Sec63 N-terminal domain-like"/>
    <property type="match status" value="1"/>
</dbReference>
<comment type="catalytic activity">
    <reaction evidence="10 11">
        <text>ATP + H2O = ADP + phosphate + H(+)</text>
        <dbReference type="Rhea" id="RHEA:13065"/>
        <dbReference type="ChEBI" id="CHEBI:15377"/>
        <dbReference type="ChEBI" id="CHEBI:15378"/>
        <dbReference type="ChEBI" id="CHEBI:30616"/>
        <dbReference type="ChEBI" id="CHEBI:43474"/>
        <dbReference type="ChEBI" id="CHEBI:456216"/>
        <dbReference type="EC" id="5.6.2.4"/>
    </reaction>
</comment>
<keyword evidence="5 11" id="KW-0067">ATP-binding</keyword>
<dbReference type="SUPFAM" id="SSF52540">
    <property type="entry name" value="P-loop containing nucleoside triphosphate hydrolases"/>
    <property type="match status" value="2"/>
</dbReference>
<dbReference type="PROSITE" id="PS51192">
    <property type="entry name" value="HELICASE_ATP_BIND_1"/>
    <property type="match status" value="1"/>
</dbReference>
<evidence type="ECO:0000256" key="7">
    <source>
        <dbReference type="ARBA" id="ARBA00023204"/>
    </source>
</evidence>
<keyword evidence="3 11" id="KW-0378">Hydrolase</keyword>
<dbReference type="OrthoDB" id="371946at2157"/>
<keyword evidence="1 11" id="KW-0547">Nucleotide-binding</keyword>
<dbReference type="InterPro" id="IPR011545">
    <property type="entry name" value="DEAD/DEAH_box_helicase_dom"/>
</dbReference>
<evidence type="ECO:0000256" key="6">
    <source>
        <dbReference type="ARBA" id="ARBA00023125"/>
    </source>
</evidence>
<dbReference type="KEGG" id="mear:Mpt1_c02810"/>
<dbReference type="CDD" id="cd18028">
    <property type="entry name" value="DEXHc_archSki2"/>
    <property type="match status" value="1"/>
</dbReference>
<keyword evidence="16" id="KW-1185">Reference proteome</keyword>
<dbReference type="GO" id="GO:0043138">
    <property type="term" value="F:3'-5' DNA helicase activity"/>
    <property type="evidence" value="ECO:0007669"/>
    <property type="project" value="UniProtKB-UniRule"/>
</dbReference>
<dbReference type="STRING" id="1577791.Mpt1_c02810"/>
<gene>
    <name evidence="11" type="primary">hel308</name>
    <name evidence="15" type="ORF">Mpt1_c02810</name>
</gene>
<evidence type="ECO:0000256" key="1">
    <source>
        <dbReference type="ARBA" id="ARBA00022741"/>
    </source>
</evidence>
<proteinExistence type="inferred from homology"/>
<dbReference type="GO" id="GO:0003677">
    <property type="term" value="F:DNA binding"/>
    <property type="evidence" value="ECO:0007669"/>
    <property type="project" value="UniProtKB-UniRule"/>
</dbReference>
<evidence type="ECO:0000256" key="4">
    <source>
        <dbReference type="ARBA" id="ARBA00022806"/>
    </source>
</evidence>
<dbReference type="GeneID" id="24817952"/>
<dbReference type="PROSITE" id="PS51194">
    <property type="entry name" value="HELICASE_CTER"/>
    <property type="match status" value="1"/>
</dbReference>
<evidence type="ECO:0000256" key="8">
    <source>
        <dbReference type="ARBA" id="ARBA00023235"/>
    </source>
</evidence>
<dbReference type="Pfam" id="PF14520">
    <property type="entry name" value="HHH_5"/>
    <property type="match status" value="1"/>
</dbReference>
<keyword evidence="8 11" id="KW-0413">Isomerase</keyword>
<accession>A0A0A7LFB4</accession>
<dbReference type="InterPro" id="IPR050474">
    <property type="entry name" value="Hel308_SKI2-like"/>
</dbReference>
<dbReference type="HAMAP" id="MF_00442">
    <property type="entry name" value="Helicase_Hel308"/>
    <property type="match status" value="1"/>
</dbReference>
<evidence type="ECO:0000256" key="2">
    <source>
        <dbReference type="ARBA" id="ARBA00022763"/>
    </source>
</evidence>
<dbReference type="InterPro" id="IPR022965">
    <property type="entry name" value="Helicase_Hel308"/>
</dbReference>
<keyword evidence="2 11" id="KW-0227">DNA damage</keyword>
<dbReference type="PANTHER" id="PTHR47961">
    <property type="entry name" value="DNA POLYMERASE THETA, PUTATIVE (AFU_ORTHOLOGUE AFUA_1G05260)-RELATED"/>
    <property type="match status" value="1"/>
</dbReference>
<dbReference type="InterPro" id="IPR046931">
    <property type="entry name" value="HTH_61"/>
</dbReference>
<dbReference type="SMART" id="SM00487">
    <property type="entry name" value="DEXDc"/>
    <property type="match status" value="1"/>
</dbReference>